<name>A0A1C4FHY5_9BACI</name>
<feature type="transmembrane region" description="Helical" evidence="1">
    <location>
        <begin position="12"/>
        <end position="35"/>
    </location>
</feature>
<accession>A0A1C4FHY5</accession>
<evidence type="ECO:0000259" key="2">
    <source>
        <dbReference type="Pfam" id="PF20862"/>
    </source>
</evidence>
<dbReference type="Pfam" id="PF20862">
    <property type="entry name" value="DUF6843"/>
    <property type="match status" value="1"/>
</dbReference>
<dbReference type="RefSeq" id="WP_088123258.1">
    <property type="nucleotide sequence ID" value="NZ_FMBE01000014.1"/>
</dbReference>
<dbReference type="EMBL" id="FMBE01000014">
    <property type="protein sequence ID" value="SCC55618.1"/>
    <property type="molecule type" value="Genomic_DNA"/>
</dbReference>
<dbReference type="AlphaFoldDB" id="A0A1C4FHY5"/>
<evidence type="ECO:0000313" key="3">
    <source>
        <dbReference type="EMBL" id="SCC55618.1"/>
    </source>
</evidence>
<keyword evidence="1" id="KW-0812">Transmembrane</keyword>
<reference evidence="4" key="1">
    <citation type="submission" date="2016-08" db="EMBL/GenBank/DDBJ databases">
        <authorList>
            <person name="Loux V."/>
            <person name="Rue O."/>
        </authorList>
    </citation>
    <scope>NUCLEOTIDE SEQUENCE [LARGE SCALE GENOMIC DNA]</scope>
    <source>
        <strain evidence="4">INRA Bc05-F1</strain>
    </source>
</reference>
<dbReference type="InterPro" id="IPR049293">
    <property type="entry name" value="DUF6843"/>
</dbReference>
<proteinExistence type="predicted"/>
<gene>
    <name evidence="3" type="ORF">BC05F1_04490</name>
</gene>
<evidence type="ECO:0000313" key="4">
    <source>
        <dbReference type="Proteomes" id="UP000196052"/>
    </source>
</evidence>
<feature type="domain" description="DUF6843" evidence="2">
    <location>
        <begin position="109"/>
        <end position="212"/>
    </location>
</feature>
<sequence length="238" mass="27143">MDKVQKNKNKNKALLLLIYLSLGLNLITAPLALFIGGMTTDPPGSTELDFLKGFLFIQAIPLFILFIFLAWYSIRKSKYAYAGIAFFLSVIILGTPIVWIYDMYNSFAKKVFLIPDDYKGCVGVLYNIKDAPPLKIEDKKIIYQVTKDGLLKTSSNERIGKKSDLDSGWYNVKYYYVDKSGNQVKRLEEGKDIHNTSLSSQAGLTYSQFFIGTKKEAEKHPQFSMCFNEKQQLQIDHK</sequence>
<organism evidence="3 4">
    <name type="scientific">Bacillus wiedmannii</name>
    <dbReference type="NCBI Taxonomy" id="1890302"/>
    <lineage>
        <taxon>Bacteria</taxon>
        <taxon>Bacillati</taxon>
        <taxon>Bacillota</taxon>
        <taxon>Bacilli</taxon>
        <taxon>Bacillales</taxon>
        <taxon>Bacillaceae</taxon>
        <taxon>Bacillus</taxon>
        <taxon>Bacillus cereus group</taxon>
    </lineage>
</organism>
<feature type="transmembrane region" description="Helical" evidence="1">
    <location>
        <begin position="55"/>
        <end position="72"/>
    </location>
</feature>
<dbReference type="Proteomes" id="UP000196052">
    <property type="component" value="Unassembled WGS sequence"/>
</dbReference>
<keyword evidence="1" id="KW-0472">Membrane</keyword>
<feature type="transmembrane region" description="Helical" evidence="1">
    <location>
        <begin position="79"/>
        <end position="101"/>
    </location>
</feature>
<keyword evidence="1" id="KW-1133">Transmembrane helix</keyword>
<evidence type="ECO:0000256" key="1">
    <source>
        <dbReference type="SAM" id="Phobius"/>
    </source>
</evidence>
<protein>
    <recommendedName>
        <fullName evidence="2">DUF6843 domain-containing protein</fullName>
    </recommendedName>
</protein>